<evidence type="ECO:0000313" key="3">
    <source>
        <dbReference type="EMBL" id="GJT22062.1"/>
    </source>
</evidence>
<dbReference type="PANTHER" id="PTHR33223">
    <property type="entry name" value="CCHC-TYPE DOMAIN-CONTAINING PROTEIN"/>
    <property type="match status" value="1"/>
</dbReference>
<dbReference type="EMBL" id="BQNB010013939">
    <property type="protein sequence ID" value="GJT22062.1"/>
    <property type="molecule type" value="Genomic_DNA"/>
</dbReference>
<evidence type="ECO:0000259" key="2">
    <source>
        <dbReference type="Pfam" id="PF03732"/>
    </source>
</evidence>
<organism evidence="3 4">
    <name type="scientific">Tanacetum coccineum</name>
    <dbReference type="NCBI Taxonomy" id="301880"/>
    <lineage>
        <taxon>Eukaryota</taxon>
        <taxon>Viridiplantae</taxon>
        <taxon>Streptophyta</taxon>
        <taxon>Embryophyta</taxon>
        <taxon>Tracheophyta</taxon>
        <taxon>Spermatophyta</taxon>
        <taxon>Magnoliopsida</taxon>
        <taxon>eudicotyledons</taxon>
        <taxon>Gunneridae</taxon>
        <taxon>Pentapetalae</taxon>
        <taxon>asterids</taxon>
        <taxon>campanulids</taxon>
        <taxon>Asterales</taxon>
        <taxon>Asteraceae</taxon>
        <taxon>Asteroideae</taxon>
        <taxon>Anthemideae</taxon>
        <taxon>Anthemidinae</taxon>
        <taxon>Tanacetum</taxon>
    </lineage>
</organism>
<gene>
    <name evidence="3" type="ORF">Tco_0891999</name>
</gene>
<feature type="region of interest" description="Disordered" evidence="1">
    <location>
        <begin position="322"/>
        <end position="390"/>
    </location>
</feature>
<keyword evidence="3" id="KW-0808">Transferase</keyword>
<dbReference type="Proteomes" id="UP001151760">
    <property type="component" value="Unassembled WGS sequence"/>
</dbReference>
<comment type="caution">
    <text evidence="3">The sequence shown here is derived from an EMBL/GenBank/DDBJ whole genome shotgun (WGS) entry which is preliminary data.</text>
</comment>
<feature type="region of interest" description="Disordered" evidence="1">
    <location>
        <begin position="208"/>
        <end position="260"/>
    </location>
</feature>
<keyword evidence="3" id="KW-0548">Nucleotidyltransferase</keyword>
<reference evidence="3" key="2">
    <citation type="submission" date="2022-01" db="EMBL/GenBank/DDBJ databases">
        <authorList>
            <person name="Yamashiro T."/>
            <person name="Shiraishi A."/>
            <person name="Satake H."/>
            <person name="Nakayama K."/>
        </authorList>
    </citation>
    <scope>NUCLEOTIDE SEQUENCE</scope>
</reference>
<reference evidence="3" key="1">
    <citation type="journal article" date="2022" name="Int. J. Mol. Sci.">
        <title>Draft Genome of Tanacetum Coccineum: Genomic Comparison of Closely Related Tanacetum-Family Plants.</title>
        <authorList>
            <person name="Yamashiro T."/>
            <person name="Shiraishi A."/>
            <person name="Nakayama K."/>
            <person name="Satake H."/>
        </authorList>
    </citation>
    <scope>NUCLEOTIDE SEQUENCE</scope>
</reference>
<dbReference type="InterPro" id="IPR005162">
    <property type="entry name" value="Retrotrans_gag_dom"/>
</dbReference>
<dbReference type="GO" id="GO:0003964">
    <property type="term" value="F:RNA-directed DNA polymerase activity"/>
    <property type="evidence" value="ECO:0007669"/>
    <property type="project" value="UniProtKB-KW"/>
</dbReference>
<feature type="domain" description="Retrotransposon gag" evidence="2">
    <location>
        <begin position="20"/>
        <end position="106"/>
    </location>
</feature>
<keyword evidence="3" id="KW-0695">RNA-directed DNA polymerase</keyword>
<name>A0ABQ5C7N5_9ASTR</name>
<dbReference type="Pfam" id="PF03732">
    <property type="entry name" value="Retrotrans_gag"/>
    <property type="match status" value="1"/>
</dbReference>
<feature type="compositionally biased region" description="Basic and acidic residues" evidence="1">
    <location>
        <begin position="367"/>
        <end position="376"/>
    </location>
</feature>
<keyword evidence="4" id="KW-1185">Reference proteome</keyword>
<protein>
    <submittedName>
        <fullName evidence="3">Reverse transcriptase domain-containing protein</fullName>
    </submittedName>
</protein>
<feature type="compositionally biased region" description="Polar residues" evidence="1">
    <location>
        <begin position="322"/>
        <end position="337"/>
    </location>
</feature>
<accession>A0ABQ5C7N5</accession>
<evidence type="ECO:0000256" key="1">
    <source>
        <dbReference type="SAM" id="MobiDB-lite"/>
    </source>
</evidence>
<feature type="compositionally biased region" description="Low complexity" evidence="1">
    <location>
        <begin position="247"/>
        <end position="260"/>
    </location>
</feature>
<sequence>MKVNVDADDALTSILPSLPLQHRAAEWLIVFPKEFITTFDKMQKYSRKYFPPSMVTKLRNDIMNFRQEPDESLFEAWERYKLLIDRCPNHNMLPVTQIDTFYNGLTLRHRDTINAAASGTFVKRRPEECYDLIENRTAHYNDWDTLAQQSESSSSITSSNPEIVALKLEMAEINKNLMKMLQTNQQVKAFSDVKLLCYLCDNLSRPPRFNVNQNQNRNNQNQNQNRNQGNNQGRNQFFQGANHNPTPAYQAPAPAYQAPPYQAPVHQAPIPQPQVVTNAEFSSYMKANDAILKNMQTNITTLTSSTNDLKNMLGQFMKMNTASTSGSGTLPSNTVTNPREDLKGITTRSGVAYKGPTIPTTSSPPKVVERETEVTKDMVPPTNNGSTEDV</sequence>
<dbReference type="PANTHER" id="PTHR33223:SF11">
    <property type="entry name" value="ELEMENT PROTEIN, PUTATIVE-RELATED"/>
    <property type="match status" value="1"/>
</dbReference>
<evidence type="ECO:0000313" key="4">
    <source>
        <dbReference type="Proteomes" id="UP001151760"/>
    </source>
</evidence>
<feature type="compositionally biased region" description="Low complexity" evidence="1">
    <location>
        <begin position="209"/>
        <end position="240"/>
    </location>
</feature>
<feature type="compositionally biased region" description="Polar residues" evidence="1">
    <location>
        <begin position="381"/>
        <end position="390"/>
    </location>
</feature>
<proteinExistence type="predicted"/>